<keyword evidence="3" id="KW-0342">GTP-binding</keyword>
<sequence length="149" mass="17654">MVCKFLKKRSKREKCSHKYKIIKKVAEHNRKVKKAKKKHPERFRKRAADPGVPNSLPFKDAILSEAAEAKQRAEDARQKRREEAVERRKQLREQKVDAKRNINIGNLNEFIEDARKRGNEFEEQETNTEKQGELTDKSAKAYYKEFKKV</sequence>
<dbReference type="PANTHER" id="PTHR11089">
    <property type="entry name" value="GTP-BINDING PROTEIN-RELATED"/>
    <property type="match status" value="1"/>
</dbReference>
<reference evidence="7 8" key="1">
    <citation type="submission" date="2024-05" db="EMBL/GenBank/DDBJ databases">
        <authorList>
            <person name="Wallberg A."/>
        </authorList>
    </citation>
    <scope>NUCLEOTIDE SEQUENCE [LARGE SCALE GENOMIC DNA]</scope>
</reference>
<evidence type="ECO:0000256" key="4">
    <source>
        <dbReference type="ARBA" id="ARBA00023242"/>
    </source>
</evidence>
<comment type="caution">
    <text evidence="7">The sequence shown here is derived from an EMBL/GenBank/DDBJ whole genome shotgun (WGS) entry which is preliminary data.</text>
</comment>
<evidence type="ECO:0000256" key="5">
    <source>
        <dbReference type="SAM" id="MobiDB-lite"/>
    </source>
</evidence>
<feature type="domain" description="Guanine nucleotide-binding protein-like 3 N-terminal" evidence="6">
    <location>
        <begin position="15"/>
        <end position="90"/>
    </location>
</feature>
<keyword evidence="4" id="KW-0539">Nucleus</keyword>
<protein>
    <recommendedName>
        <fullName evidence="6">Guanine nucleotide-binding protein-like 3 N-terminal domain-containing protein</fullName>
    </recommendedName>
</protein>
<dbReference type="GO" id="GO:0005525">
    <property type="term" value="F:GTP binding"/>
    <property type="evidence" value="ECO:0007669"/>
    <property type="project" value="UniProtKB-KW"/>
</dbReference>
<dbReference type="Proteomes" id="UP001497623">
    <property type="component" value="Unassembled WGS sequence"/>
</dbReference>
<comment type="subcellular location">
    <subcellularLocation>
        <location evidence="1">Nucleus</location>
    </subcellularLocation>
</comment>
<dbReference type="InterPro" id="IPR050755">
    <property type="entry name" value="TRAFAC_YlqF/YawG_RiboMat"/>
</dbReference>
<keyword evidence="8" id="KW-1185">Reference proteome</keyword>
<evidence type="ECO:0000256" key="3">
    <source>
        <dbReference type="ARBA" id="ARBA00023134"/>
    </source>
</evidence>
<gene>
    <name evidence="7" type="ORF">MNOR_LOCUS3645</name>
</gene>
<feature type="region of interest" description="Disordered" evidence="5">
    <location>
        <begin position="28"/>
        <end position="96"/>
    </location>
</feature>
<evidence type="ECO:0000259" key="6">
    <source>
        <dbReference type="Pfam" id="PF08701"/>
    </source>
</evidence>
<evidence type="ECO:0000313" key="8">
    <source>
        <dbReference type="Proteomes" id="UP001497623"/>
    </source>
</evidence>
<dbReference type="Pfam" id="PF08701">
    <property type="entry name" value="GN3L_Grn1"/>
    <property type="match status" value="1"/>
</dbReference>
<name>A0AAV2PVG1_MEGNR</name>
<dbReference type="EMBL" id="CAXKWB010001269">
    <property type="protein sequence ID" value="CAL4063790.1"/>
    <property type="molecule type" value="Genomic_DNA"/>
</dbReference>
<proteinExistence type="predicted"/>
<dbReference type="GO" id="GO:0005730">
    <property type="term" value="C:nucleolus"/>
    <property type="evidence" value="ECO:0007669"/>
    <property type="project" value="TreeGrafter"/>
</dbReference>
<feature type="non-terminal residue" evidence="7">
    <location>
        <position position="149"/>
    </location>
</feature>
<feature type="compositionally biased region" description="Basic residues" evidence="5">
    <location>
        <begin position="30"/>
        <end position="45"/>
    </location>
</feature>
<keyword evidence="2" id="KW-0547">Nucleotide-binding</keyword>
<evidence type="ECO:0000256" key="2">
    <source>
        <dbReference type="ARBA" id="ARBA00022741"/>
    </source>
</evidence>
<dbReference type="InterPro" id="IPR014813">
    <property type="entry name" value="Gnl3_N_dom"/>
</dbReference>
<feature type="compositionally biased region" description="Basic and acidic residues" evidence="5">
    <location>
        <begin position="67"/>
        <end position="96"/>
    </location>
</feature>
<evidence type="ECO:0000256" key="1">
    <source>
        <dbReference type="ARBA" id="ARBA00004123"/>
    </source>
</evidence>
<accession>A0AAV2PVG1</accession>
<dbReference type="AlphaFoldDB" id="A0AAV2PVG1"/>
<dbReference type="PANTHER" id="PTHR11089:SF30">
    <property type="entry name" value="GUANINE NUCLEOTIDE-BINDING PROTEIN-LIKE 3 HOMOLOG"/>
    <property type="match status" value="1"/>
</dbReference>
<evidence type="ECO:0000313" key="7">
    <source>
        <dbReference type="EMBL" id="CAL4063790.1"/>
    </source>
</evidence>
<organism evidence="7 8">
    <name type="scientific">Meganyctiphanes norvegica</name>
    <name type="common">Northern krill</name>
    <name type="synonym">Thysanopoda norvegica</name>
    <dbReference type="NCBI Taxonomy" id="48144"/>
    <lineage>
        <taxon>Eukaryota</taxon>
        <taxon>Metazoa</taxon>
        <taxon>Ecdysozoa</taxon>
        <taxon>Arthropoda</taxon>
        <taxon>Crustacea</taxon>
        <taxon>Multicrustacea</taxon>
        <taxon>Malacostraca</taxon>
        <taxon>Eumalacostraca</taxon>
        <taxon>Eucarida</taxon>
        <taxon>Euphausiacea</taxon>
        <taxon>Euphausiidae</taxon>
        <taxon>Meganyctiphanes</taxon>
    </lineage>
</organism>